<organism evidence="1 2">
    <name type="scientific">Rotaria magnacalcarata</name>
    <dbReference type="NCBI Taxonomy" id="392030"/>
    <lineage>
        <taxon>Eukaryota</taxon>
        <taxon>Metazoa</taxon>
        <taxon>Spiralia</taxon>
        <taxon>Gnathifera</taxon>
        <taxon>Rotifera</taxon>
        <taxon>Eurotatoria</taxon>
        <taxon>Bdelloidea</taxon>
        <taxon>Philodinida</taxon>
        <taxon>Philodinidae</taxon>
        <taxon>Rotaria</taxon>
    </lineage>
</organism>
<accession>A0A820Q7I4</accession>
<proteinExistence type="predicted"/>
<reference evidence="1" key="1">
    <citation type="submission" date="2021-02" db="EMBL/GenBank/DDBJ databases">
        <authorList>
            <person name="Nowell W R."/>
        </authorList>
    </citation>
    <scope>NUCLEOTIDE SEQUENCE</scope>
</reference>
<gene>
    <name evidence="1" type="ORF">OVN521_LOCUS35802</name>
</gene>
<evidence type="ECO:0000313" key="1">
    <source>
        <dbReference type="EMBL" id="CAF4416356.1"/>
    </source>
</evidence>
<evidence type="ECO:0000313" key="2">
    <source>
        <dbReference type="Proteomes" id="UP000663866"/>
    </source>
</evidence>
<protein>
    <submittedName>
        <fullName evidence="1">Uncharacterized protein</fullName>
    </submittedName>
</protein>
<comment type="caution">
    <text evidence="1">The sequence shown here is derived from an EMBL/GenBank/DDBJ whole genome shotgun (WGS) entry which is preliminary data.</text>
</comment>
<dbReference type="AlphaFoldDB" id="A0A820Q7I4"/>
<sequence>MHEFIIRLRAIWVEQFPQETEADLVKHLFCKIRPDMLNVMGCPRNVSLQETLLESQRVEEILYHRMIENNQINQLFNNATYNNNSFLNGNDAASNRKDDHMRASNYQLIPQIANGVLSPAKNLCIQAANLSKTTITILVDQKLATISRKNIKQLNAINHLAKTNVKEAPDTRDDNIINLSNTDISNDQKTQLQQLVKQYPDVFTNKS</sequence>
<feature type="non-terminal residue" evidence="1">
    <location>
        <position position="1"/>
    </location>
</feature>
<dbReference type="EMBL" id="CAJOBG010042172">
    <property type="protein sequence ID" value="CAF4416356.1"/>
    <property type="molecule type" value="Genomic_DNA"/>
</dbReference>
<keyword evidence="2" id="KW-1185">Reference proteome</keyword>
<name>A0A820Q7I4_9BILA</name>
<dbReference type="Proteomes" id="UP000663866">
    <property type="component" value="Unassembled WGS sequence"/>
</dbReference>